<keyword evidence="4" id="KW-0961">Cell wall biogenesis/degradation</keyword>
<dbReference type="PANTHER" id="PTHR30124:SF0">
    <property type="entry name" value="MEMBRANE-BOUND LYTIC MUREIN TRANSGLYCOSYLASE A"/>
    <property type="match status" value="1"/>
</dbReference>
<dbReference type="GO" id="GO:0019867">
    <property type="term" value="C:outer membrane"/>
    <property type="evidence" value="ECO:0007669"/>
    <property type="project" value="InterPro"/>
</dbReference>
<keyword evidence="3" id="KW-0456">Lyase</keyword>
<reference evidence="7 8" key="1">
    <citation type="submission" date="2019-06" db="EMBL/GenBank/DDBJ databases">
        <title>Genomic Encyclopedia of Type Strains, Phase IV (KMG-V): Genome sequencing to study the core and pangenomes of soil and plant-associated prokaryotes.</title>
        <authorList>
            <person name="Whitman W."/>
        </authorList>
    </citation>
    <scope>NUCLEOTIDE SEQUENCE [LARGE SCALE GENOMIC DNA]</scope>
    <source>
        <strain evidence="7 8">BR 11140</strain>
    </source>
</reference>
<dbReference type="InterPro" id="IPR005300">
    <property type="entry name" value="MltA_B"/>
</dbReference>
<accession>A0A560HIN6</accession>
<dbReference type="GO" id="GO:0009253">
    <property type="term" value="P:peptidoglycan catabolic process"/>
    <property type="evidence" value="ECO:0007669"/>
    <property type="project" value="TreeGrafter"/>
</dbReference>
<dbReference type="GO" id="GO:0008933">
    <property type="term" value="F:peptidoglycan lytic transglycosylase activity"/>
    <property type="evidence" value="ECO:0007669"/>
    <property type="project" value="TreeGrafter"/>
</dbReference>
<evidence type="ECO:0000313" key="8">
    <source>
        <dbReference type="Proteomes" id="UP000318050"/>
    </source>
</evidence>
<dbReference type="AlphaFoldDB" id="A0A560HIN6"/>
<comment type="caution">
    <text evidence="7">The sequence shown here is derived from an EMBL/GenBank/DDBJ whole genome shotgun (WGS) entry which is preliminary data.</text>
</comment>
<dbReference type="SMART" id="SM00925">
    <property type="entry name" value="MltA"/>
    <property type="match status" value="1"/>
</dbReference>
<dbReference type="PANTHER" id="PTHR30124">
    <property type="entry name" value="MEMBRANE-BOUND LYTIC MUREIN TRANSGLYCOSYLASE A"/>
    <property type="match status" value="1"/>
</dbReference>
<dbReference type="Pfam" id="PF03562">
    <property type="entry name" value="MltA"/>
    <property type="match status" value="1"/>
</dbReference>
<dbReference type="CDD" id="cd14485">
    <property type="entry name" value="mltA_like_LT_A"/>
    <property type="match status" value="1"/>
</dbReference>
<dbReference type="InterPro" id="IPR010611">
    <property type="entry name" value="3D_dom"/>
</dbReference>
<gene>
    <name evidence="7" type="ORF">FBZ92_1558</name>
</gene>
<name>A0A560HIN6_9PROT</name>
<dbReference type="GO" id="GO:0009254">
    <property type="term" value="P:peptidoglycan turnover"/>
    <property type="evidence" value="ECO:0007669"/>
    <property type="project" value="InterPro"/>
</dbReference>
<dbReference type="GO" id="GO:0004553">
    <property type="term" value="F:hydrolase activity, hydrolyzing O-glycosyl compounds"/>
    <property type="evidence" value="ECO:0007669"/>
    <property type="project" value="InterPro"/>
</dbReference>
<dbReference type="EMBL" id="VITT01000055">
    <property type="protein sequence ID" value="TWB46322.1"/>
    <property type="molecule type" value="Genomic_DNA"/>
</dbReference>
<evidence type="ECO:0000256" key="3">
    <source>
        <dbReference type="ARBA" id="ARBA00023239"/>
    </source>
</evidence>
<evidence type="ECO:0000256" key="2">
    <source>
        <dbReference type="ARBA" id="ARBA00012587"/>
    </source>
</evidence>
<dbReference type="InterPro" id="IPR036908">
    <property type="entry name" value="RlpA-like_sf"/>
</dbReference>
<sequence length="457" mass="49621">MRGRSSANLLRRANGGANRDAPRIRCFLPAVIRFKVRLDLTIQPPREEPLPMPCRPIFARAARGVAGALLLLTAACSLFTSEEPPPPAPAPGAKLVLQPAAYADLPGWQADRVVEAVPAILRSCDKMLRQTSGVAGKPQDWNAPCSALKNLPPGNEAMARAALERWFQPWRATDNGNPEGLFTGYYEADLRGSRTRHGRYTVPLYRRPPDLVMVDLGEFRDSLKGQRIAGRVTDGKLKPYEDRRRIDAGALTGKGLELLWLDDAVDAFFLHIQGSGRVVLEEGGEMRVAYDGQNGWPYVAIGRQMAADGKLDRDAVTMQSIRAWLAANPAQAQATMEGNPSYVFFKPLEGDGPLGAQGVALIPGRSLAVDHTYVPYGLPVWLDVTDPEDEDKRLSRLMVAQDTGGAIQGPVRGDVFWGHGAQAEHRAGLMKSRGGYWLLLPRTVTPANIGAGPGPSS</sequence>
<evidence type="ECO:0000313" key="7">
    <source>
        <dbReference type="EMBL" id="TWB46322.1"/>
    </source>
</evidence>
<dbReference type="Pfam" id="PF06725">
    <property type="entry name" value="3D"/>
    <property type="match status" value="1"/>
</dbReference>
<evidence type="ECO:0000256" key="4">
    <source>
        <dbReference type="ARBA" id="ARBA00023316"/>
    </source>
</evidence>
<organism evidence="7 8">
    <name type="scientific">Nitrospirillum amazonense</name>
    <dbReference type="NCBI Taxonomy" id="28077"/>
    <lineage>
        <taxon>Bacteria</taxon>
        <taxon>Pseudomonadati</taxon>
        <taxon>Pseudomonadota</taxon>
        <taxon>Alphaproteobacteria</taxon>
        <taxon>Rhodospirillales</taxon>
        <taxon>Azospirillaceae</taxon>
        <taxon>Nitrospirillum</taxon>
    </lineage>
</organism>
<dbReference type="EC" id="4.2.2.n1" evidence="2"/>
<evidence type="ECO:0000256" key="5">
    <source>
        <dbReference type="ARBA" id="ARBA00030918"/>
    </source>
</evidence>
<proteinExistence type="predicted"/>
<evidence type="ECO:0000256" key="1">
    <source>
        <dbReference type="ARBA" id="ARBA00001420"/>
    </source>
</evidence>
<feature type="domain" description="Lytic transglycosylase MltA" evidence="6">
    <location>
        <begin position="189"/>
        <end position="346"/>
    </location>
</feature>
<dbReference type="CDD" id="cd14668">
    <property type="entry name" value="mlta_B"/>
    <property type="match status" value="1"/>
</dbReference>
<protein>
    <recommendedName>
        <fullName evidence="2">peptidoglycan lytic exotransglycosylase</fullName>
        <ecNumber evidence="2">4.2.2.n1</ecNumber>
    </recommendedName>
    <alternativeName>
        <fullName evidence="5">Murein hydrolase A</fullName>
    </alternativeName>
</protein>
<dbReference type="GO" id="GO:0071555">
    <property type="term" value="P:cell wall organization"/>
    <property type="evidence" value="ECO:0007669"/>
    <property type="project" value="UniProtKB-KW"/>
</dbReference>
<dbReference type="InterPro" id="IPR026044">
    <property type="entry name" value="MltA"/>
</dbReference>
<dbReference type="Gene3D" id="2.40.240.50">
    <property type="entry name" value="Barwin-like endoglucanases"/>
    <property type="match status" value="1"/>
</dbReference>
<comment type="catalytic activity">
    <reaction evidence="1">
        <text>Exolytic cleavage of the (1-&gt;4)-beta-glycosidic linkage between N-acetylmuramic acid (MurNAc) and N-acetylglucosamine (GlcNAc) residues in peptidoglycan, from either the reducing or the non-reducing ends of the peptidoglycan chains, with concomitant formation of a 1,6-anhydrobond in the MurNAc residue.</text>
        <dbReference type="EC" id="4.2.2.n1"/>
    </reaction>
</comment>
<dbReference type="Gene3D" id="2.40.40.10">
    <property type="entry name" value="RlpA-like domain"/>
    <property type="match status" value="1"/>
</dbReference>
<evidence type="ECO:0000259" key="6">
    <source>
        <dbReference type="SMART" id="SM00925"/>
    </source>
</evidence>
<dbReference type="SUPFAM" id="SSF50685">
    <property type="entry name" value="Barwin-like endoglucanases"/>
    <property type="match status" value="1"/>
</dbReference>
<dbReference type="PIRSF" id="PIRSF019422">
    <property type="entry name" value="MltA"/>
    <property type="match status" value="1"/>
</dbReference>
<dbReference type="Proteomes" id="UP000318050">
    <property type="component" value="Unassembled WGS sequence"/>
</dbReference>